<feature type="region of interest" description="Disordered" evidence="1">
    <location>
        <begin position="137"/>
        <end position="180"/>
    </location>
</feature>
<protein>
    <submittedName>
        <fullName evidence="2">Uncharacterized protein</fullName>
    </submittedName>
</protein>
<evidence type="ECO:0000256" key="1">
    <source>
        <dbReference type="SAM" id="MobiDB-lite"/>
    </source>
</evidence>
<organism evidence="2 3">
    <name type="scientific">Lottia gigantea</name>
    <name type="common">Giant owl limpet</name>
    <dbReference type="NCBI Taxonomy" id="225164"/>
    <lineage>
        <taxon>Eukaryota</taxon>
        <taxon>Metazoa</taxon>
        <taxon>Spiralia</taxon>
        <taxon>Lophotrochozoa</taxon>
        <taxon>Mollusca</taxon>
        <taxon>Gastropoda</taxon>
        <taxon>Patellogastropoda</taxon>
        <taxon>Lottioidea</taxon>
        <taxon>Lottiidae</taxon>
        <taxon>Lottia</taxon>
    </lineage>
</organism>
<dbReference type="HOGENOM" id="CLU_1497921_0_0_1"/>
<dbReference type="AlphaFoldDB" id="V3ZER4"/>
<dbReference type="GeneID" id="20241268"/>
<feature type="region of interest" description="Disordered" evidence="1">
    <location>
        <begin position="1"/>
        <end position="24"/>
    </location>
</feature>
<dbReference type="EMBL" id="KB203855">
    <property type="protein sequence ID" value="ESO82587.1"/>
    <property type="molecule type" value="Genomic_DNA"/>
</dbReference>
<dbReference type="Proteomes" id="UP000030746">
    <property type="component" value="Unassembled WGS sequence"/>
</dbReference>
<reference evidence="2 3" key="1">
    <citation type="journal article" date="2013" name="Nature">
        <title>Insights into bilaterian evolution from three spiralian genomes.</title>
        <authorList>
            <person name="Simakov O."/>
            <person name="Marletaz F."/>
            <person name="Cho S.J."/>
            <person name="Edsinger-Gonzales E."/>
            <person name="Havlak P."/>
            <person name="Hellsten U."/>
            <person name="Kuo D.H."/>
            <person name="Larsson T."/>
            <person name="Lv J."/>
            <person name="Arendt D."/>
            <person name="Savage R."/>
            <person name="Osoegawa K."/>
            <person name="de Jong P."/>
            <person name="Grimwood J."/>
            <person name="Chapman J.A."/>
            <person name="Shapiro H."/>
            <person name="Aerts A."/>
            <person name="Otillar R.P."/>
            <person name="Terry A.Y."/>
            <person name="Boore J.L."/>
            <person name="Grigoriev I.V."/>
            <person name="Lindberg D.R."/>
            <person name="Seaver E.C."/>
            <person name="Weisblat D.A."/>
            <person name="Putnam N.H."/>
            <person name="Rokhsar D.S."/>
        </authorList>
    </citation>
    <scope>NUCLEOTIDE SEQUENCE [LARGE SCALE GENOMIC DNA]</scope>
</reference>
<dbReference type="CTD" id="20241268"/>
<evidence type="ECO:0000313" key="3">
    <source>
        <dbReference type="Proteomes" id="UP000030746"/>
    </source>
</evidence>
<dbReference type="RefSeq" id="XP_009066776.1">
    <property type="nucleotide sequence ID" value="XM_009068528.1"/>
</dbReference>
<feature type="region of interest" description="Disordered" evidence="1">
    <location>
        <begin position="36"/>
        <end position="77"/>
    </location>
</feature>
<dbReference type="KEGG" id="lgi:LOTGIDRAFT_169908"/>
<feature type="compositionally biased region" description="Polar residues" evidence="1">
    <location>
        <begin position="148"/>
        <end position="157"/>
    </location>
</feature>
<gene>
    <name evidence="2" type="ORF">LOTGIDRAFT_169908</name>
</gene>
<accession>V3ZER4</accession>
<keyword evidence="3" id="KW-1185">Reference proteome</keyword>
<proteinExistence type="predicted"/>
<evidence type="ECO:0000313" key="2">
    <source>
        <dbReference type="EMBL" id="ESO82587.1"/>
    </source>
</evidence>
<name>V3ZER4_LOTGI</name>
<sequence>MSRGLRGRDFPNQVRPSTFQSQKKWRKIDVQLETLAHQEYSGHDGRLTSSLVRRKRKKKNQHDQRGNNSSPNGVIIEDNGIYDSAEQRFNRPIQMEIIENDLYVSSDDVMNFNSSDDGNTDQIPEVVYAVVNKGFKSDKPSKEASVDSGFSMSSKEPNSGHDRKFFLGPQGDEYTLIHKT</sequence>